<feature type="region of interest" description="Disordered" evidence="1">
    <location>
        <begin position="360"/>
        <end position="388"/>
    </location>
</feature>
<evidence type="ECO:0000313" key="3">
    <source>
        <dbReference type="Proteomes" id="UP000887013"/>
    </source>
</evidence>
<feature type="compositionally biased region" description="Low complexity" evidence="1">
    <location>
        <begin position="360"/>
        <end position="370"/>
    </location>
</feature>
<feature type="compositionally biased region" description="Polar residues" evidence="1">
    <location>
        <begin position="227"/>
        <end position="238"/>
    </location>
</feature>
<evidence type="ECO:0000313" key="2">
    <source>
        <dbReference type="EMBL" id="GFT32735.1"/>
    </source>
</evidence>
<protein>
    <submittedName>
        <fullName evidence="2">Uncharacterized protein</fullName>
    </submittedName>
</protein>
<feature type="compositionally biased region" description="Low complexity" evidence="1">
    <location>
        <begin position="210"/>
        <end position="221"/>
    </location>
</feature>
<name>A0A8X6NV84_NEPPI</name>
<feature type="region of interest" description="Disordered" evidence="1">
    <location>
        <begin position="203"/>
        <end position="254"/>
    </location>
</feature>
<dbReference type="OrthoDB" id="6432761at2759"/>
<keyword evidence="3" id="KW-1185">Reference proteome</keyword>
<feature type="compositionally biased region" description="Polar residues" evidence="1">
    <location>
        <begin position="75"/>
        <end position="91"/>
    </location>
</feature>
<feature type="compositionally biased region" description="Basic and acidic residues" evidence="1">
    <location>
        <begin position="467"/>
        <end position="479"/>
    </location>
</feature>
<reference evidence="2" key="1">
    <citation type="submission" date="2020-08" db="EMBL/GenBank/DDBJ databases">
        <title>Multicomponent nature underlies the extraordinary mechanical properties of spider dragline silk.</title>
        <authorList>
            <person name="Kono N."/>
            <person name="Nakamura H."/>
            <person name="Mori M."/>
            <person name="Yoshida Y."/>
            <person name="Ohtoshi R."/>
            <person name="Malay A.D."/>
            <person name="Moran D.A.P."/>
            <person name="Tomita M."/>
            <person name="Numata K."/>
            <person name="Arakawa K."/>
        </authorList>
    </citation>
    <scope>NUCLEOTIDE SEQUENCE</scope>
</reference>
<comment type="caution">
    <text evidence="2">The sequence shown here is derived from an EMBL/GenBank/DDBJ whole genome shotgun (WGS) entry which is preliminary data.</text>
</comment>
<feature type="region of interest" description="Disordered" evidence="1">
    <location>
        <begin position="51"/>
        <end position="100"/>
    </location>
</feature>
<feature type="region of interest" description="Disordered" evidence="1">
    <location>
        <begin position="460"/>
        <end position="490"/>
    </location>
</feature>
<dbReference type="AlphaFoldDB" id="A0A8X6NV84"/>
<dbReference type="EMBL" id="BMAW01108181">
    <property type="protein sequence ID" value="GFT32735.1"/>
    <property type="molecule type" value="Genomic_DNA"/>
</dbReference>
<evidence type="ECO:0000256" key="1">
    <source>
        <dbReference type="SAM" id="MobiDB-lite"/>
    </source>
</evidence>
<feature type="compositionally biased region" description="Acidic residues" evidence="1">
    <location>
        <begin position="245"/>
        <end position="254"/>
    </location>
</feature>
<accession>A0A8X6NV84</accession>
<dbReference type="Proteomes" id="UP000887013">
    <property type="component" value="Unassembled WGS sequence"/>
</dbReference>
<feature type="compositionally biased region" description="Basic residues" evidence="1">
    <location>
        <begin position="480"/>
        <end position="490"/>
    </location>
</feature>
<sequence>MCYKPAFMLSLNASFVEVSRYKCNTRTYQNLVMHRTESDLDRCDVSPIRVNKHLTTPQRTKRKTSRRDHGEDVHNSCSTPNSQSPQTGLRTFSSPSSSFPYSQDHPDVIWDYTSPKLPKGSKKKEIKLTIQELLENLNQCQVPECSTNAQPTQYMQLLENWMSKQKVDVAVKKIEKSKKETKKQPRRLIEELRKFIETIPRLNKETENLDNSGQSDSSSSRQDSDNPNTLKLNISSKSFLGGDSTDNDSTDELWGDPDNSFIVKATQELESVSNTCITNNPNREDLVSTIPETAPCTISEQRRQSSGSRLTLDEYNDFLEQLSSVNWDSDLEEWDNGFLIEDEAFSLIPEEVLTGTMLSDNADISDSSSNETKTVKQDASGKNDLNVQNHSTVGINTVKQPQTKECKSHSLNEVEVTVGLKVVEIDRELYNSFEDESFEDESILCQPDVLSRIDEVENLMSQQPKCTPEEIKKKKEEAIKRRKNKNRSRR</sequence>
<organism evidence="2 3">
    <name type="scientific">Nephila pilipes</name>
    <name type="common">Giant wood spider</name>
    <name type="synonym">Nephila maculata</name>
    <dbReference type="NCBI Taxonomy" id="299642"/>
    <lineage>
        <taxon>Eukaryota</taxon>
        <taxon>Metazoa</taxon>
        <taxon>Ecdysozoa</taxon>
        <taxon>Arthropoda</taxon>
        <taxon>Chelicerata</taxon>
        <taxon>Arachnida</taxon>
        <taxon>Araneae</taxon>
        <taxon>Araneomorphae</taxon>
        <taxon>Entelegynae</taxon>
        <taxon>Araneoidea</taxon>
        <taxon>Nephilidae</taxon>
        <taxon>Nephila</taxon>
    </lineage>
</organism>
<proteinExistence type="predicted"/>
<gene>
    <name evidence="2" type="primary">AVEN_206119_1</name>
    <name evidence="2" type="ORF">NPIL_111041</name>
</gene>